<keyword evidence="1" id="KW-0106">Calcium</keyword>
<accession>A0A8L8Q5C6</accession>
<dbReference type="Proteomes" id="UP000050761">
    <property type="component" value="Unassembled WGS sequence"/>
</dbReference>
<dbReference type="GO" id="GO:0005509">
    <property type="term" value="F:calcium ion binding"/>
    <property type="evidence" value="ECO:0007669"/>
    <property type="project" value="InterPro"/>
</dbReference>
<proteinExistence type="predicted"/>
<evidence type="ECO:0000313" key="5">
    <source>
        <dbReference type="WBParaSite" id="HPBE_0001504101-mRNA-1"/>
    </source>
</evidence>
<dbReference type="PROSITE" id="PS50222">
    <property type="entry name" value="EF_HAND_2"/>
    <property type="match status" value="1"/>
</dbReference>
<evidence type="ECO:0000259" key="3">
    <source>
        <dbReference type="PROSITE" id="PS50222"/>
    </source>
</evidence>
<feature type="chain" id="PRO_5035421239" evidence="2">
    <location>
        <begin position="24"/>
        <end position="140"/>
    </location>
</feature>
<feature type="domain" description="EF-hand" evidence="3">
    <location>
        <begin position="51"/>
        <end position="86"/>
    </location>
</feature>
<name>A0A8L8Q5C6_HELPZ</name>
<dbReference type="InterPro" id="IPR018247">
    <property type="entry name" value="EF_Hand_1_Ca_BS"/>
</dbReference>
<dbReference type="Gene3D" id="1.10.238.10">
    <property type="entry name" value="EF-hand"/>
    <property type="match status" value="1"/>
</dbReference>
<keyword evidence="4" id="KW-1185">Reference proteome</keyword>
<evidence type="ECO:0000256" key="1">
    <source>
        <dbReference type="ARBA" id="ARBA00022837"/>
    </source>
</evidence>
<feature type="signal peptide" evidence="2">
    <location>
        <begin position="1"/>
        <end position="23"/>
    </location>
</feature>
<evidence type="ECO:0000313" key="4">
    <source>
        <dbReference type="Proteomes" id="UP000050761"/>
    </source>
</evidence>
<dbReference type="InterPro" id="IPR002048">
    <property type="entry name" value="EF_hand_dom"/>
</dbReference>
<dbReference type="PROSITE" id="PS00018">
    <property type="entry name" value="EF_HAND_1"/>
    <property type="match status" value="1"/>
</dbReference>
<dbReference type="AlphaFoldDB" id="A0A8L8Q5C6"/>
<reference evidence="5" key="1">
    <citation type="submission" date="2019-09" db="UniProtKB">
        <authorList>
            <consortium name="WormBaseParasite"/>
        </authorList>
    </citation>
    <scope>IDENTIFICATION</scope>
</reference>
<dbReference type="InterPro" id="IPR011992">
    <property type="entry name" value="EF-hand-dom_pair"/>
</dbReference>
<keyword evidence="2" id="KW-0732">Signal</keyword>
<sequence length="140" mass="16031">LLLLAPISMIPLINLMAIADCTGDCSYKFRRLDTDGDEQITFTEFILGDHHYIERQSAAFHKLDDDGDGVVSRGEYDAYYKKIDDDHRHNDMDRDRFFEGLVGFRSPAVEFLRFIDFPSNNDLHSKSVGLGNVFHVIDIT</sequence>
<evidence type="ECO:0000256" key="2">
    <source>
        <dbReference type="SAM" id="SignalP"/>
    </source>
</evidence>
<protein>
    <submittedName>
        <fullName evidence="5">EF-hand domain-containing protein</fullName>
    </submittedName>
</protein>
<dbReference type="SUPFAM" id="SSF47473">
    <property type="entry name" value="EF-hand"/>
    <property type="match status" value="1"/>
</dbReference>
<dbReference type="WBParaSite" id="HPBE_0001504101-mRNA-1">
    <property type="protein sequence ID" value="HPBE_0001504101-mRNA-1"/>
    <property type="gene ID" value="HPBE_0001504101"/>
</dbReference>
<organism evidence="4 5">
    <name type="scientific">Heligmosomoides polygyrus</name>
    <name type="common">Parasitic roundworm</name>
    <dbReference type="NCBI Taxonomy" id="6339"/>
    <lineage>
        <taxon>Eukaryota</taxon>
        <taxon>Metazoa</taxon>
        <taxon>Ecdysozoa</taxon>
        <taxon>Nematoda</taxon>
        <taxon>Chromadorea</taxon>
        <taxon>Rhabditida</taxon>
        <taxon>Rhabditina</taxon>
        <taxon>Rhabditomorpha</taxon>
        <taxon>Strongyloidea</taxon>
        <taxon>Heligmosomidae</taxon>
        <taxon>Heligmosomoides</taxon>
    </lineage>
</organism>